<dbReference type="Proteomes" id="UP001185254">
    <property type="component" value="Unassembled WGS sequence"/>
</dbReference>
<evidence type="ECO:0000313" key="4">
    <source>
        <dbReference type="Proteomes" id="UP001229486"/>
    </source>
</evidence>
<dbReference type="EMBL" id="JAVDQN010000005">
    <property type="protein sequence ID" value="MDR6378585.1"/>
    <property type="molecule type" value="Genomic_DNA"/>
</dbReference>
<dbReference type="GeneID" id="97020498"/>
<name>A0AB73IJG4_9BURK</name>
<dbReference type="RefSeq" id="WP_051121014.1">
    <property type="nucleotide sequence ID" value="NZ_CP024906.1"/>
</dbReference>
<gene>
    <name evidence="2" type="ORF">J2776_005306</name>
    <name evidence="1" type="ORF">J2793_004979</name>
</gene>
<protein>
    <submittedName>
        <fullName evidence="1">ABC-type ATPase with predicted acetyltransferase domain</fullName>
    </submittedName>
</protein>
<keyword evidence="3" id="KW-1185">Reference proteome</keyword>
<organism evidence="1 4">
    <name type="scientific">Paraburkholderia caledonica</name>
    <dbReference type="NCBI Taxonomy" id="134536"/>
    <lineage>
        <taxon>Bacteria</taxon>
        <taxon>Pseudomonadati</taxon>
        <taxon>Pseudomonadota</taxon>
        <taxon>Betaproteobacteria</taxon>
        <taxon>Burkholderiales</taxon>
        <taxon>Burkholderiaceae</taxon>
        <taxon>Paraburkholderia</taxon>
    </lineage>
</organism>
<evidence type="ECO:0000313" key="3">
    <source>
        <dbReference type="Proteomes" id="UP001185254"/>
    </source>
</evidence>
<reference evidence="1 3" key="1">
    <citation type="submission" date="2023-07" db="EMBL/GenBank/DDBJ databases">
        <title>Sorghum-associated microbial communities from plants grown in Nebraska, USA.</title>
        <authorList>
            <person name="Schachtman D."/>
        </authorList>
    </citation>
    <scope>NUCLEOTIDE SEQUENCE</scope>
    <source>
        <strain evidence="2 3">DS1039</strain>
        <strain evidence="1">DS1061</strain>
    </source>
</reference>
<accession>A0AB73IJG4</accession>
<dbReference type="KEGG" id="pcj:CUJ87_28515"/>
<evidence type="ECO:0000313" key="1">
    <source>
        <dbReference type="EMBL" id="MDP9649512.1"/>
    </source>
</evidence>
<evidence type="ECO:0000313" key="2">
    <source>
        <dbReference type="EMBL" id="MDR6378585.1"/>
    </source>
</evidence>
<sequence length="95" mass="10414">MAKHQPYDVVLSYTSDPKQLVVHTVEVAKLAPLLAERMELPVWDEGDSTIDDEFARRLGVAMLNLIALGQPGIKQYMRVTQDPTGSPPSPPGNNS</sequence>
<dbReference type="EMBL" id="JAURTK010000006">
    <property type="protein sequence ID" value="MDP9649512.1"/>
    <property type="molecule type" value="Genomic_DNA"/>
</dbReference>
<dbReference type="Proteomes" id="UP001229486">
    <property type="component" value="Unassembled WGS sequence"/>
</dbReference>
<proteinExistence type="predicted"/>
<dbReference type="AlphaFoldDB" id="A0AB73IJG4"/>
<comment type="caution">
    <text evidence="1">The sequence shown here is derived from an EMBL/GenBank/DDBJ whole genome shotgun (WGS) entry which is preliminary data.</text>
</comment>